<dbReference type="HAMAP" id="MF_00796">
    <property type="entry name" value="NTPase_1"/>
    <property type="match status" value="1"/>
</dbReference>
<dbReference type="Pfam" id="PF03266">
    <property type="entry name" value="NTPase_1"/>
    <property type="match status" value="1"/>
</dbReference>
<dbReference type="EMBL" id="CP007493">
    <property type="protein sequence ID" value="AJB41413.1"/>
    <property type="molecule type" value="Genomic_DNA"/>
</dbReference>
<dbReference type="SMART" id="SM00382">
    <property type="entry name" value="AAA"/>
    <property type="match status" value="1"/>
</dbReference>
<dbReference type="PANTHER" id="PTHR43146:SF1">
    <property type="entry name" value="CANCER-RELATED NUCLEOSIDE-TRIPHOSPHATASE"/>
    <property type="match status" value="1"/>
</dbReference>
<reference evidence="7" key="1">
    <citation type="book" date="2010" name="EXTREMOPHILES" publisher="0:0-0">
        <title>Complete genome sequences of ten hyperthermophilic archaea reveal their metabolic capabilities and possible ecological roles.</title>
        <editorList>
            <person name="?"/>
        </editorList>
        <authorList>
            <person name="Ravin N.V."/>
            <person name="Mardanov A.V."/>
            <person name="Bonch-Osmolovskaya E.A."/>
            <person name="Skryabin K.G."/>
        </authorList>
    </citation>
    <scope>NUCLEOTIDE SEQUENCE [LARGE SCALE GENOMIC DNA]</scope>
    <source>
        <strain evidence="7">1505</strain>
    </source>
</reference>
<dbReference type="Gene3D" id="3.40.50.300">
    <property type="entry name" value="P-loop containing nucleotide triphosphate hydrolases"/>
    <property type="match status" value="1"/>
</dbReference>
<keyword evidence="3 4" id="KW-0067">ATP-binding</keyword>
<dbReference type="STRING" id="697581.TCARB_0339"/>
<comment type="similarity">
    <text evidence="4">Belongs to the THEP1 NTPase family.</text>
</comment>
<dbReference type="GO" id="GO:0017111">
    <property type="term" value="F:ribonucleoside triphosphate phosphatase activity"/>
    <property type="evidence" value="ECO:0007669"/>
    <property type="project" value="UniProtKB-UniRule"/>
</dbReference>
<dbReference type="EC" id="3.6.1.15" evidence="4"/>
<dbReference type="RefSeq" id="WP_052886517.1">
    <property type="nucleotide sequence ID" value="NZ_CP007493.1"/>
</dbReference>
<dbReference type="PANTHER" id="PTHR43146">
    <property type="entry name" value="CANCER-RELATED NUCLEOSIDE-TRIPHOSPHATASE"/>
    <property type="match status" value="1"/>
</dbReference>
<evidence type="ECO:0000256" key="1">
    <source>
        <dbReference type="ARBA" id="ARBA00022741"/>
    </source>
</evidence>
<accession>A0A3G1A5V3</accession>
<dbReference type="GO" id="GO:0005524">
    <property type="term" value="F:ATP binding"/>
    <property type="evidence" value="ECO:0007669"/>
    <property type="project" value="UniProtKB-UniRule"/>
</dbReference>
<dbReference type="KEGG" id="tcb:TCARB_0339"/>
<feature type="binding site" evidence="4">
    <location>
        <begin position="105"/>
        <end position="112"/>
    </location>
    <ligand>
        <name>ATP</name>
        <dbReference type="ChEBI" id="CHEBI:30616"/>
    </ligand>
</feature>
<dbReference type="InterPro" id="IPR003593">
    <property type="entry name" value="AAA+_ATPase"/>
</dbReference>
<protein>
    <recommendedName>
        <fullName evidence="4">Nucleoside-triphosphatase TCARB_0339</fullName>
        <shortName evidence="4">NTPase</shortName>
        <ecNumber evidence="4">3.6.1.15</ecNumber>
    </recommendedName>
    <alternativeName>
        <fullName evidence="4">Nucleoside triphosphate phosphohydrolase</fullName>
    </alternativeName>
</protein>
<evidence type="ECO:0000256" key="4">
    <source>
        <dbReference type="HAMAP-Rule" id="MF_00796"/>
    </source>
</evidence>
<dbReference type="GeneID" id="25405798"/>
<keyword evidence="1 4" id="KW-0547">Nucleotide-binding</keyword>
<comment type="catalytic activity">
    <reaction evidence="4">
        <text>a ribonucleoside 5'-triphosphate + H2O = a ribonucleoside 5'-diphosphate + phosphate + H(+)</text>
        <dbReference type="Rhea" id="RHEA:23680"/>
        <dbReference type="ChEBI" id="CHEBI:15377"/>
        <dbReference type="ChEBI" id="CHEBI:15378"/>
        <dbReference type="ChEBI" id="CHEBI:43474"/>
        <dbReference type="ChEBI" id="CHEBI:57930"/>
        <dbReference type="ChEBI" id="CHEBI:61557"/>
        <dbReference type="EC" id="3.6.1.15"/>
    </reaction>
</comment>
<dbReference type="InterPro" id="IPR027417">
    <property type="entry name" value="P-loop_NTPase"/>
</dbReference>
<comment type="function">
    <text evidence="4">Has nucleotide phosphatase activity towards ATP, GTP, CTP, TTP and UTP. May hydrolyze nucleoside diphosphates with lower efficiency.</text>
</comment>
<organism evidence="6 7">
    <name type="scientific">Thermofilum adornatum 1505</name>
    <dbReference type="NCBI Taxonomy" id="697581"/>
    <lineage>
        <taxon>Archaea</taxon>
        <taxon>Thermoproteota</taxon>
        <taxon>Thermoprotei</taxon>
        <taxon>Thermofilales</taxon>
        <taxon>Thermofilaceae</taxon>
        <taxon>Thermofilum</taxon>
    </lineage>
</organism>
<dbReference type="NCBIfam" id="NF010248">
    <property type="entry name" value="PRK13695.1"/>
    <property type="match status" value="1"/>
</dbReference>
<evidence type="ECO:0000256" key="2">
    <source>
        <dbReference type="ARBA" id="ARBA00022801"/>
    </source>
</evidence>
<dbReference type="AlphaFoldDB" id="A0A3G1A5V3"/>
<evidence type="ECO:0000313" key="7">
    <source>
        <dbReference type="Proteomes" id="UP000266720"/>
    </source>
</evidence>
<evidence type="ECO:0000256" key="3">
    <source>
        <dbReference type="ARBA" id="ARBA00022840"/>
    </source>
</evidence>
<dbReference type="SUPFAM" id="SSF52540">
    <property type="entry name" value="P-loop containing nucleoside triphosphate hydrolases"/>
    <property type="match status" value="1"/>
</dbReference>
<gene>
    <name evidence="6" type="ORF">TCARB_0339</name>
</gene>
<name>A0A3G1A5V3_9CREN</name>
<dbReference type="CDD" id="cd19482">
    <property type="entry name" value="RecA-like_Thep1"/>
    <property type="match status" value="1"/>
</dbReference>
<evidence type="ECO:0000259" key="5">
    <source>
        <dbReference type="SMART" id="SM00382"/>
    </source>
</evidence>
<evidence type="ECO:0000313" key="6">
    <source>
        <dbReference type="EMBL" id="AJB41413.1"/>
    </source>
</evidence>
<feature type="domain" description="AAA+ ATPase" evidence="5">
    <location>
        <begin position="5"/>
        <end position="166"/>
    </location>
</feature>
<dbReference type="Proteomes" id="UP000266720">
    <property type="component" value="Chromosome"/>
</dbReference>
<feature type="binding site" evidence="4">
    <location>
        <begin position="13"/>
        <end position="20"/>
    </location>
    <ligand>
        <name>ATP</name>
        <dbReference type="ChEBI" id="CHEBI:30616"/>
    </ligand>
</feature>
<proteinExistence type="inferred from homology"/>
<keyword evidence="2 4" id="KW-0378">Hydrolase</keyword>
<sequence length="187" mass="20482">MEKSSVKNFLVTGRPGIGKTTCVIRIAEILTSRGVTVGGMVTYEVREKGERIGFNIRDVYTGREGVLARTGLTQGPRVGKYTVNLKDLETIGVEAIKTAIQQAQVLIIDEIGPMELYSKNFYTAVLSALDSTKPVIATIHEKAPNSQEGKTILQRKDVKLYTLTLANRENMPPMIAKEVATLITKTA</sequence>
<dbReference type="InterPro" id="IPR004948">
    <property type="entry name" value="Nuc-triphosphatase_THEP1"/>
</dbReference>